<proteinExistence type="predicted"/>
<protein>
    <recommendedName>
        <fullName evidence="1">DDE-1 domain-containing protein</fullName>
    </recommendedName>
</protein>
<gene>
    <name evidence="2" type="ORF">PM001_LOCUS10387</name>
</gene>
<evidence type="ECO:0000259" key="1">
    <source>
        <dbReference type="Pfam" id="PF03184"/>
    </source>
</evidence>
<accession>A0AAV1TVI1</accession>
<dbReference type="AlphaFoldDB" id="A0AAV1TVI1"/>
<dbReference type="InterPro" id="IPR004875">
    <property type="entry name" value="DDE_SF_endonuclease_dom"/>
</dbReference>
<dbReference type="Pfam" id="PF03184">
    <property type="entry name" value="DDE_1"/>
    <property type="match status" value="1"/>
</dbReference>
<comment type="caution">
    <text evidence="2">The sequence shown here is derived from an EMBL/GenBank/DDBJ whole genome shotgun (WGS) entry which is preliminary data.</text>
</comment>
<evidence type="ECO:0000313" key="2">
    <source>
        <dbReference type="EMBL" id="CAK7925237.1"/>
    </source>
</evidence>
<dbReference type="GO" id="GO:0003676">
    <property type="term" value="F:nucleic acid binding"/>
    <property type="evidence" value="ECO:0007669"/>
    <property type="project" value="InterPro"/>
</dbReference>
<dbReference type="Proteomes" id="UP001162060">
    <property type="component" value="Unassembled WGS sequence"/>
</dbReference>
<sequence length="117" mass="13135">MTLIEESLPGIQETLDKCEWKDIYNMDEAGLFYRLQVYFDGSLATKQLEGRKQNKECITLTVCCNGIESDKLPLLVIGKSKSSLCIKTPTLTPSAAIPKQQLSMDDTSHLHRVDETI</sequence>
<evidence type="ECO:0000313" key="3">
    <source>
        <dbReference type="Proteomes" id="UP001162060"/>
    </source>
</evidence>
<organism evidence="2 3">
    <name type="scientific">Peronospora matthiolae</name>
    <dbReference type="NCBI Taxonomy" id="2874970"/>
    <lineage>
        <taxon>Eukaryota</taxon>
        <taxon>Sar</taxon>
        <taxon>Stramenopiles</taxon>
        <taxon>Oomycota</taxon>
        <taxon>Peronosporomycetes</taxon>
        <taxon>Peronosporales</taxon>
        <taxon>Peronosporaceae</taxon>
        <taxon>Peronospora</taxon>
    </lineage>
</organism>
<dbReference type="EMBL" id="CAKLBY020000086">
    <property type="protein sequence ID" value="CAK7925237.1"/>
    <property type="molecule type" value="Genomic_DNA"/>
</dbReference>
<name>A0AAV1TVI1_9STRA</name>
<reference evidence="2" key="1">
    <citation type="submission" date="2024-01" db="EMBL/GenBank/DDBJ databases">
        <authorList>
            <person name="Webb A."/>
        </authorList>
    </citation>
    <scope>NUCLEOTIDE SEQUENCE</scope>
    <source>
        <strain evidence="2">Pm1</strain>
    </source>
</reference>
<feature type="domain" description="DDE-1" evidence="1">
    <location>
        <begin position="55"/>
        <end position="88"/>
    </location>
</feature>